<evidence type="ECO:0000256" key="2">
    <source>
        <dbReference type="ARBA" id="ARBA00022692"/>
    </source>
</evidence>
<keyword evidence="3 5" id="KW-1133">Transmembrane helix</keyword>
<reference evidence="7 8" key="1">
    <citation type="journal article" date="2015" name="Genome Announc.">
        <title>Draft Genome Sequence of the Thermophile Thermus filiformis ATCC 43280, Producer of Carotenoid-(Di)glucoside-Branched Fatty Acid (Di)esters and Source of Hyperthermostable Enzymes of Biotechnological Interest.</title>
        <authorList>
            <person name="Mandelli F."/>
            <person name="Oliveira Ramires B."/>
            <person name="Couger M.B."/>
            <person name="Paixao D.A."/>
            <person name="Camilo C.M."/>
            <person name="Polikarpov I."/>
            <person name="Prade R."/>
            <person name="Riano-Pachon D.M."/>
            <person name="Squina F.M."/>
        </authorList>
    </citation>
    <scope>NUCLEOTIDE SEQUENCE [LARGE SCALE GENOMIC DNA]</scope>
    <source>
        <strain evidence="7 8">ATCC 43280</strain>
    </source>
</reference>
<feature type="transmembrane region" description="Helical" evidence="5">
    <location>
        <begin position="12"/>
        <end position="32"/>
    </location>
</feature>
<evidence type="ECO:0000313" key="7">
    <source>
        <dbReference type="EMBL" id="KGQ22124.1"/>
    </source>
</evidence>
<dbReference type="Pfam" id="PF07690">
    <property type="entry name" value="MFS_1"/>
    <property type="match status" value="1"/>
</dbReference>
<feature type="transmembrane region" description="Helical" evidence="5">
    <location>
        <begin position="284"/>
        <end position="302"/>
    </location>
</feature>
<dbReference type="InterPro" id="IPR011701">
    <property type="entry name" value="MFS"/>
</dbReference>
<evidence type="ECO:0000259" key="6">
    <source>
        <dbReference type="PROSITE" id="PS50850"/>
    </source>
</evidence>
<dbReference type="InterPro" id="IPR005829">
    <property type="entry name" value="Sugar_transporter_CS"/>
</dbReference>
<protein>
    <submittedName>
        <fullName evidence="7">Permease</fullName>
    </submittedName>
</protein>
<feature type="domain" description="Major facilitator superfamily (MFS) profile" evidence="6">
    <location>
        <begin position="7"/>
        <end position="402"/>
    </location>
</feature>
<dbReference type="GO" id="GO:0016020">
    <property type="term" value="C:membrane"/>
    <property type="evidence" value="ECO:0007669"/>
    <property type="project" value="UniProtKB-SubCell"/>
</dbReference>
<dbReference type="EMBL" id="JPSL02000040">
    <property type="protein sequence ID" value="KGQ22124.1"/>
    <property type="molecule type" value="Genomic_DNA"/>
</dbReference>
<evidence type="ECO:0000313" key="8">
    <source>
        <dbReference type="Proteomes" id="UP000030364"/>
    </source>
</evidence>
<feature type="transmembrane region" description="Helical" evidence="5">
    <location>
        <begin position="136"/>
        <end position="158"/>
    </location>
</feature>
<dbReference type="GO" id="GO:0022857">
    <property type="term" value="F:transmembrane transporter activity"/>
    <property type="evidence" value="ECO:0007669"/>
    <property type="project" value="InterPro"/>
</dbReference>
<dbReference type="PROSITE" id="PS00216">
    <property type="entry name" value="SUGAR_TRANSPORT_1"/>
    <property type="match status" value="2"/>
</dbReference>
<evidence type="ECO:0000256" key="4">
    <source>
        <dbReference type="ARBA" id="ARBA00023136"/>
    </source>
</evidence>
<feature type="transmembrane region" description="Helical" evidence="5">
    <location>
        <begin position="44"/>
        <end position="66"/>
    </location>
</feature>
<dbReference type="SUPFAM" id="SSF103473">
    <property type="entry name" value="MFS general substrate transporter"/>
    <property type="match status" value="1"/>
</dbReference>
<feature type="transmembrane region" description="Helical" evidence="5">
    <location>
        <begin position="251"/>
        <end position="272"/>
    </location>
</feature>
<comment type="caution">
    <text evidence="7">The sequence shown here is derived from an EMBL/GenBank/DDBJ whole genome shotgun (WGS) entry which is preliminary data.</text>
</comment>
<dbReference type="PROSITE" id="PS50850">
    <property type="entry name" value="MFS"/>
    <property type="match status" value="1"/>
</dbReference>
<dbReference type="RefSeq" id="WP_038063722.1">
    <property type="nucleotide sequence ID" value="NZ_JPSL02000040.1"/>
</dbReference>
<feature type="transmembrane region" description="Helical" evidence="5">
    <location>
        <begin position="78"/>
        <end position="97"/>
    </location>
</feature>
<dbReference type="InterPro" id="IPR020846">
    <property type="entry name" value="MFS_dom"/>
</dbReference>
<dbReference type="PANTHER" id="PTHR23528">
    <property type="match status" value="1"/>
</dbReference>
<feature type="transmembrane region" description="Helical" evidence="5">
    <location>
        <begin position="164"/>
        <end position="182"/>
    </location>
</feature>
<dbReference type="OrthoDB" id="9793283at2"/>
<evidence type="ECO:0000256" key="3">
    <source>
        <dbReference type="ARBA" id="ARBA00022989"/>
    </source>
</evidence>
<dbReference type="STRING" id="276.THFILI_11645"/>
<comment type="subcellular location">
    <subcellularLocation>
        <location evidence="1">Membrane</location>
        <topology evidence="1">Multi-pass membrane protein</topology>
    </subcellularLocation>
</comment>
<dbReference type="AlphaFoldDB" id="A0A0A2XAA6"/>
<feature type="transmembrane region" description="Helical" evidence="5">
    <location>
        <begin position="308"/>
        <end position="329"/>
    </location>
</feature>
<keyword evidence="2 5" id="KW-0812">Transmembrane</keyword>
<organism evidence="7 8">
    <name type="scientific">Thermus filiformis</name>
    <dbReference type="NCBI Taxonomy" id="276"/>
    <lineage>
        <taxon>Bacteria</taxon>
        <taxon>Thermotogati</taxon>
        <taxon>Deinococcota</taxon>
        <taxon>Deinococci</taxon>
        <taxon>Thermales</taxon>
        <taxon>Thermaceae</taxon>
        <taxon>Thermus</taxon>
    </lineage>
</organism>
<sequence length="402" mass="43836">MRHGAGWFLRLSAYWFATSFKWFLVLLVLLPAKVAELSPEEEKATRLGFLFGLGAVLALLGPPLMGYLSDRLGRRRPFLLWGSLLTAFALLFLVHAPSYGVLLLAYLLLQVADDLATGPYSALIPDLVPKRERGTASGYMGLLQVAGQVLGGVAGFLLPLSAQAYLAALLNLLGAGLSLRLVPERLSLASSRPFLEALAAPWWDRDFLLVYLTRFLVMLGFYLAQTYLQYYLADVVGVFRALGRTLAEEPYQAVALLGLLISLGAALASVPAGRASDRWGRKPLIYLSGAGLGLLMPFLLFFPRYDLLLGLALLFGLFYGVYLAADWALVTDVLRDPRAHATDMGLWQTSIVLPQVLAGAFGRPLDLLNAREAGLGYLVLFLLAGVFFLLGAFLVGLVRRAR</sequence>
<accession>A0A0A2XAA6</accession>
<name>A0A0A2XAA6_THEFI</name>
<evidence type="ECO:0000256" key="1">
    <source>
        <dbReference type="ARBA" id="ARBA00004141"/>
    </source>
</evidence>
<keyword evidence="8" id="KW-1185">Reference proteome</keyword>
<dbReference type="PANTHER" id="PTHR23528:SF1">
    <property type="entry name" value="MAJOR FACILITATOR SUPERFAMILY (MFS) PROFILE DOMAIN-CONTAINING PROTEIN"/>
    <property type="match status" value="1"/>
</dbReference>
<feature type="transmembrane region" description="Helical" evidence="5">
    <location>
        <begin position="374"/>
        <end position="398"/>
    </location>
</feature>
<evidence type="ECO:0000256" key="5">
    <source>
        <dbReference type="SAM" id="Phobius"/>
    </source>
</evidence>
<dbReference type="Proteomes" id="UP000030364">
    <property type="component" value="Unassembled WGS sequence"/>
</dbReference>
<dbReference type="Gene3D" id="1.20.1250.20">
    <property type="entry name" value="MFS general substrate transporter like domains"/>
    <property type="match status" value="2"/>
</dbReference>
<proteinExistence type="predicted"/>
<feature type="transmembrane region" description="Helical" evidence="5">
    <location>
        <begin position="208"/>
        <end position="231"/>
    </location>
</feature>
<dbReference type="PATRIC" id="fig|276.5.peg.1064"/>
<gene>
    <name evidence="7" type="ORF">THFILI_11645</name>
</gene>
<keyword evidence="4 5" id="KW-0472">Membrane</keyword>
<dbReference type="InterPro" id="IPR036259">
    <property type="entry name" value="MFS_trans_sf"/>
</dbReference>